<comment type="caution">
    <text evidence="1">The sequence shown here is derived from an EMBL/GenBank/DDBJ whole genome shotgun (WGS) entry which is preliminary data.</text>
</comment>
<keyword evidence="2" id="KW-1185">Reference proteome</keyword>
<dbReference type="Proteomes" id="UP000252519">
    <property type="component" value="Unassembled WGS sequence"/>
</dbReference>
<sequence>MSASKQSQLGFRARARLLSSSRGLLDEYDSDRGCERAIVTCKGRQDVALMTKDNEMLSFGIGIDNVLKCNRRGRWTTEDVNGNKVEVRSLRCVLPDPYQPMPINN</sequence>
<protein>
    <submittedName>
        <fullName evidence="1">Uncharacterized protein</fullName>
    </submittedName>
</protein>
<proteinExistence type="predicted"/>
<dbReference type="AlphaFoldDB" id="A0A368HD63"/>
<dbReference type="OrthoDB" id="5867997at2759"/>
<gene>
    <name evidence="1" type="ORF">ANCCAN_00073</name>
</gene>
<organism evidence="1 2">
    <name type="scientific">Ancylostoma caninum</name>
    <name type="common">Dog hookworm</name>
    <dbReference type="NCBI Taxonomy" id="29170"/>
    <lineage>
        <taxon>Eukaryota</taxon>
        <taxon>Metazoa</taxon>
        <taxon>Ecdysozoa</taxon>
        <taxon>Nematoda</taxon>
        <taxon>Chromadorea</taxon>
        <taxon>Rhabditida</taxon>
        <taxon>Rhabditina</taxon>
        <taxon>Rhabditomorpha</taxon>
        <taxon>Strongyloidea</taxon>
        <taxon>Ancylostomatidae</taxon>
        <taxon>Ancylostomatinae</taxon>
        <taxon>Ancylostoma</taxon>
    </lineage>
</organism>
<name>A0A368HD63_ANCCA</name>
<dbReference type="STRING" id="29170.A0A368HD63"/>
<reference evidence="1 2" key="1">
    <citation type="submission" date="2014-10" db="EMBL/GenBank/DDBJ databases">
        <title>Draft genome of the hookworm Ancylostoma caninum.</title>
        <authorList>
            <person name="Mitreva M."/>
        </authorList>
    </citation>
    <scope>NUCLEOTIDE SEQUENCE [LARGE SCALE GENOMIC DNA]</scope>
    <source>
        <strain evidence="1 2">Baltimore</strain>
    </source>
</reference>
<evidence type="ECO:0000313" key="1">
    <source>
        <dbReference type="EMBL" id="RCN53579.1"/>
    </source>
</evidence>
<dbReference type="EMBL" id="JOJR01000001">
    <property type="protein sequence ID" value="RCN53579.1"/>
    <property type="molecule type" value="Genomic_DNA"/>
</dbReference>
<accession>A0A368HD63</accession>
<evidence type="ECO:0000313" key="2">
    <source>
        <dbReference type="Proteomes" id="UP000252519"/>
    </source>
</evidence>